<comment type="similarity">
    <text evidence="2">Belongs to the binding-protein-dependent transport system permease family. FecCD subfamily.</text>
</comment>
<dbReference type="PANTHER" id="PTHR30472:SF25">
    <property type="entry name" value="ABC TRANSPORTER PERMEASE PROTEIN MJ0876-RELATED"/>
    <property type="match status" value="1"/>
</dbReference>
<keyword evidence="7 8" id="KW-0472">Membrane</keyword>
<sequence>MDQVARRTRRRLITFIVLVAALLVTTLLNVAIGQYPVPIKEVLHAITNAFGITQVPLDPVVESTLWSIRFPRVALGVIVGAALAVAGTVMQALFSNPLAEPGVVGVSSGASVGAAVAIVFAPTAVGGYSVPIAAFLTGLLASFFVYTLSRGSGGTRVITLVLTGIAVTAVCGALTAIATFIAPTTTRDQIVFWQMGSLNGASWTQVGTVAVAGTIGIIWAVFLAHPLDSLALGEAAAGHVGTNVRSLRLQAIIVTALLTAAAVAYVGVVSFVGLVVPHVLRLVLGPINRVLLPASILGGALLISLSDLAARNLISFADLPIGVFTALVGGPTFFILLRTNLKVKGL</sequence>
<organism evidence="9 10">
    <name type="scientific">Gleimia hominis</name>
    <dbReference type="NCBI Taxonomy" id="595468"/>
    <lineage>
        <taxon>Bacteria</taxon>
        <taxon>Bacillati</taxon>
        <taxon>Actinomycetota</taxon>
        <taxon>Actinomycetes</taxon>
        <taxon>Actinomycetales</taxon>
        <taxon>Actinomycetaceae</taxon>
        <taxon>Gleimia</taxon>
    </lineage>
</organism>
<comment type="caution">
    <text evidence="9">The sequence shown here is derived from an EMBL/GenBank/DDBJ whole genome shotgun (WGS) entry which is preliminary data.</text>
</comment>
<keyword evidence="6 8" id="KW-1133">Transmembrane helix</keyword>
<keyword evidence="5 8" id="KW-0812">Transmembrane</keyword>
<feature type="transmembrane region" description="Helical" evidence="8">
    <location>
        <begin position="160"/>
        <end position="182"/>
    </location>
</feature>
<dbReference type="InterPro" id="IPR037294">
    <property type="entry name" value="ABC_BtuC-like"/>
</dbReference>
<evidence type="ECO:0000256" key="1">
    <source>
        <dbReference type="ARBA" id="ARBA00004651"/>
    </source>
</evidence>
<evidence type="ECO:0000256" key="4">
    <source>
        <dbReference type="ARBA" id="ARBA00022475"/>
    </source>
</evidence>
<dbReference type="CDD" id="cd06550">
    <property type="entry name" value="TM_ABC_iron-siderophores_like"/>
    <property type="match status" value="1"/>
</dbReference>
<keyword evidence="10" id="KW-1185">Reference proteome</keyword>
<dbReference type="Gene3D" id="1.10.3470.10">
    <property type="entry name" value="ABC transporter involved in vitamin B12 uptake, BtuC"/>
    <property type="match status" value="1"/>
</dbReference>
<feature type="transmembrane region" description="Helical" evidence="8">
    <location>
        <begin position="73"/>
        <end position="94"/>
    </location>
</feature>
<reference evidence="9 10" key="1">
    <citation type="submission" date="2023-06" db="EMBL/GenBank/DDBJ databases">
        <title>Draft genome sequence of Gleimia hominis type strain CCUG 57540T.</title>
        <authorList>
            <person name="Salva-Serra F."/>
            <person name="Cardew S."/>
            <person name="Jensie Markopoulos S."/>
            <person name="Ohlen M."/>
            <person name="Inganas E."/>
            <person name="Svensson-Stadler L."/>
            <person name="Moore E.R.B."/>
        </authorList>
    </citation>
    <scope>NUCLEOTIDE SEQUENCE [LARGE SCALE GENOMIC DNA]</scope>
    <source>
        <strain evidence="9 10">CCUG 57540</strain>
    </source>
</reference>
<evidence type="ECO:0000256" key="6">
    <source>
        <dbReference type="ARBA" id="ARBA00022989"/>
    </source>
</evidence>
<feature type="transmembrane region" description="Helical" evidence="8">
    <location>
        <begin position="101"/>
        <end position="122"/>
    </location>
</feature>
<evidence type="ECO:0000256" key="3">
    <source>
        <dbReference type="ARBA" id="ARBA00022448"/>
    </source>
</evidence>
<feature type="transmembrane region" description="Helical" evidence="8">
    <location>
        <begin position="251"/>
        <end position="275"/>
    </location>
</feature>
<dbReference type="InterPro" id="IPR000522">
    <property type="entry name" value="ABC_transptr_permease_BtuC"/>
</dbReference>
<dbReference type="PANTHER" id="PTHR30472">
    <property type="entry name" value="FERRIC ENTEROBACTIN TRANSPORT SYSTEM PERMEASE PROTEIN"/>
    <property type="match status" value="1"/>
</dbReference>
<dbReference type="Proteomes" id="UP001247542">
    <property type="component" value="Unassembled WGS sequence"/>
</dbReference>
<dbReference type="SUPFAM" id="SSF81345">
    <property type="entry name" value="ABC transporter involved in vitamin B12 uptake, BtuC"/>
    <property type="match status" value="1"/>
</dbReference>
<feature type="transmembrane region" description="Helical" evidence="8">
    <location>
        <begin position="202"/>
        <end position="224"/>
    </location>
</feature>
<feature type="transmembrane region" description="Helical" evidence="8">
    <location>
        <begin position="317"/>
        <end position="337"/>
    </location>
</feature>
<accession>A0ABU3IC90</accession>
<dbReference type="Pfam" id="PF01032">
    <property type="entry name" value="FecCD"/>
    <property type="match status" value="1"/>
</dbReference>
<evidence type="ECO:0000256" key="8">
    <source>
        <dbReference type="SAM" id="Phobius"/>
    </source>
</evidence>
<feature type="transmembrane region" description="Helical" evidence="8">
    <location>
        <begin position="12"/>
        <end position="32"/>
    </location>
</feature>
<proteinExistence type="inferred from homology"/>
<evidence type="ECO:0000256" key="2">
    <source>
        <dbReference type="ARBA" id="ARBA00007935"/>
    </source>
</evidence>
<gene>
    <name evidence="9" type="ORF">QS713_07945</name>
</gene>
<evidence type="ECO:0000256" key="7">
    <source>
        <dbReference type="ARBA" id="ARBA00023136"/>
    </source>
</evidence>
<comment type="subcellular location">
    <subcellularLocation>
        <location evidence="1">Cell membrane</location>
        <topology evidence="1">Multi-pass membrane protein</topology>
    </subcellularLocation>
</comment>
<keyword evidence="3" id="KW-0813">Transport</keyword>
<evidence type="ECO:0000313" key="10">
    <source>
        <dbReference type="Proteomes" id="UP001247542"/>
    </source>
</evidence>
<feature type="transmembrane region" description="Helical" evidence="8">
    <location>
        <begin position="128"/>
        <end position="148"/>
    </location>
</feature>
<evidence type="ECO:0000313" key="9">
    <source>
        <dbReference type="EMBL" id="MDT3767987.1"/>
    </source>
</evidence>
<feature type="transmembrane region" description="Helical" evidence="8">
    <location>
        <begin position="287"/>
        <end position="305"/>
    </location>
</feature>
<name>A0ABU3IC90_9ACTO</name>
<dbReference type="RefSeq" id="WP_313274252.1">
    <property type="nucleotide sequence ID" value="NZ_JASXSX010000004.1"/>
</dbReference>
<evidence type="ECO:0000256" key="5">
    <source>
        <dbReference type="ARBA" id="ARBA00022692"/>
    </source>
</evidence>
<protein>
    <submittedName>
        <fullName evidence="9">Iron ABC transporter permease</fullName>
    </submittedName>
</protein>
<keyword evidence="4" id="KW-1003">Cell membrane</keyword>
<dbReference type="EMBL" id="JASXSX010000004">
    <property type="protein sequence ID" value="MDT3767987.1"/>
    <property type="molecule type" value="Genomic_DNA"/>
</dbReference>